<gene>
    <name evidence="3" type="primary">ylmH</name>
    <name evidence="3" type="ORF">BMMGA3_05750</name>
</gene>
<reference evidence="3 4" key="1">
    <citation type="journal article" date="2015" name="BMC Genomics">
        <title>Transcriptome analysis of thermophilic methylotrophic Bacillus methanolicus MGA3 using RNA-sequencing provides detailed insights into its previously uncharted transcriptional landscape.</title>
        <authorList>
            <person name="Irla M."/>
            <person name="Neshat A."/>
            <person name="Brautaset T."/>
            <person name="Ruckert C."/>
            <person name="Kalinowski J."/>
            <person name="Wendisch V.F."/>
        </authorList>
    </citation>
    <scope>NUCLEOTIDE SEQUENCE [LARGE SCALE GENOMIC DNA]</scope>
    <source>
        <strain evidence="4">MGA3 / ATCC 53907</strain>
    </source>
</reference>
<dbReference type="SMART" id="SM00363">
    <property type="entry name" value="S4"/>
    <property type="match status" value="1"/>
</dbReference>
<evidence type="ECO:0000313" key="3">
    <source>
        <dbReference type="EMBL" id="AIE59578.1"/>
    </source>
</evidence>
<evidence type="ECO:0000256" key="1">
    <source>
        <dbReference type="PROSITE-ProRule" id="PRU00182"/>
    </source>
</evidence>
<keyword evidence="1" id="KW-0694">RNA-binding</keyword>
<keyword evidence="4" id="KW-1185">Reference proteome</keyword>
<evidence type="ECO:0000313" key="4">
    <source>
        <dbReference type="Proteomes" id="UP000027602"/>
    </source>
</evidence>
<dbReference type="AlphaFoldDB" id="I3DZ34"/>
<dbReference type="OrthoDB" id="9812787at2"/>
<dbReference type="PANTHER" id="PTHR13633">
    <property type="entry name" value="MITOCHONDRIAL TRANSCRIPTION RESCUE FACTOR 1"/>
    <property type="match status" value="1"/>
</dbReference>
<dbReference type="InterPro" id="IPR036986">
    <property type="entry name" value="S4_RNA-bd_sf"/>
</dbReference>
<dbReference type="InterPro" id="IPR002942">
    <property type="entry name" value="S4_RNA-bd"/>
</dbReference>
<dbReference type="KEGG" id="bmet:BMMGA3_05750"/>
<dbReference type="Gene3D" id="3.30.1370.160">
    <property type="match status" value="1"/>
</dbReference>
<dbReference type="eggNOG" id="COG2302">
    <property type="taxonomic scope" value="Bacteria"/>
</dbReference>
<sequence>MSIYQHFRPEEREFIDRAIHWREYVETTYAPRLTEFLDPREQQILKAIVGQNEELYCHFFGGTDGVERKRALICPDYYQVEKEDFQIGLYEINYPKKFITIEHRQVLGSLMSLGLKRGKFGDILIEGDKVQFFAGKEIADYVSLQLDSIGKASVTINEIPLENAIQITESWTEETSTVSSLRLDAVISALYNLSRQKSQNLIQNGLVKVNWTLVENKSFECGEGDVISVRGYGRSKIFSIEGKTKKDKWRMIAGRQK</sequence>
<accession>I3DZ34</accession>
<dbReference type="EMBL" id="CP007739">
    <property type="protein sequence ID" value="AIE59578.1"/>
    <property type="molecule type" value="Genomic_DNA"/>
</dbReference>
<dbReference type="SUPFAM" id="SSF55174">
    <property type="entry name" value="Alpha-L RNA-binding motif"/>
    <property type="match status" value="1"/>
</dbReference>
<organism evidence="3 4">
    <name type="scientific">Bacillus methanolicus (strain MGA3 / ATCC 53907)</name>
    <dbReference type="NCBI Taxonomy" id="796606"/>
    <lineage>
        <taxon>Bacteria</taxon>
        <taxon>Bacillati</taxon>
        <taxon>Bacillota</taxon>
        <taxon>Bacilli</taxon>
        <taxon>Bacillales</taxon>
        <taxon>Bacillaceae</taxon>
        <taxon>Bacillus</taxon>
    </lineage>
</organism>
<dbReference type="PANTHER" id="PTHR13633:SF3">
    <property type="entry name" value="MITOCHONDRIAL TRANSCRIPTION RESCUE FACTOR 1"/>
    <property type="match status" value="1"/>
</dbReference>
<dbReference type="Gene3D" id="3.10.290.10">
    <property type="entry name" value="RNA-binding S4 domain"/>
    <property type="match status" value="1"/>
</dbReference>
<dbReference type="Gene3D" id="3.30.70.330">
    <property type="match status" value="1"/>
</dbReference>
<dbReference type="GO" id="GO:0003723">
    <property type="term" value="F:RNA binding"/>
    <property type="evidence" value="ECO:0007669"/>
    <property type="project" value="UniProtKB-KW"/>
</dbReference>
<evidence type="ECO:0000259" key="2">
    <source>
        <dbReference type="SMART" id="SM00363"/>
    </source>
</evidence>
<feature type="domain" description="RNA-binding S4" evidence="2">
    <location>
        <begin position="181"/>
        <end position="241"/>
    </location>
</feature>
<dbReference type="Proteomes" id="UP000027602">
    <property type="component" value="Chromosome"/>
</dbReference>
<dbReference type="Pfam" id="PF21278">
    <property type="entry name" value="YlmH_1st"/>
    <property type="match status" value="1"/>
</dbReference>
<dbReference type="HOGENOM" id="CLU_075687_2_0_9"/>
<name>I3DZ34_BACMM</name>
<protein>
    <submittedName>
        <fullName evidence="3">RNA-binding protein YlmH</fullName>
    </submittedName>
</protein>
<dbReference type="PROSITE" id="PS50889">
    <property type="entry name" value="S4"/>
    <property type="match status" value="1"/>
</dbReference>
<dbReference type="CDD" id="cd00165">
    <property type="entry name" value="S4"/>
    <property type="match status" value="1"/>
</dbReference>
<dbReference type="Pfam" id="PF17774">
    <property type="entry name" value="YlmH_RBD"/>
    <property type="match status" value="1"/>
</dbReference>
<dbReference type="Pfam" id="PF01479">
    <property type="entry name" value="S4"/>
    <property type="match status" value="1"/>
</dbReference>
<dbReference type="RefSeq" id="WP_003348914.1">
    <property type="nucleotide sequence ID" value="NZ_ADWW01000004.1"/>
</dbReference>
<dbReference type="InterPro" id="IPR048443">
    <property type="entry name" value="RqcP2_N"/>
</dbReference>
<dbReference type="InterPro" id="IPR040591">
    <property type="entry name" value="RqcP2_RBD"/>
</dbReference>
<proteinExistence type="predicted"/>
<dbReference type="InterPro" id="IPR012677">
    <property type="entry name" value="Nucleotide-bd_a/b_plait_sf"/>
</dbReference>
<dbReference type="STRING" id="796606.BMMGA3_05750"/>